<gene>
    <name evidence="5" type="ORF">DMP08_02340</name>
</gene>
<dbReference type="PANTHER" id="PTHR44688">
    <property type="entry name" value="DNA-BINDING TRANSCRIPTIONAL ACTIVATOR DEVR_DOSR"/>
    <property type="match status" value="1"/>
</dbReference>
<dbReference type="Gene3D" id="3.40.50.300">
    <property type="entry name" value="P-loop containing nucleotide triphosphate hydrolases"/>
    <property type="match status" value="1"/>
</dbReference>
<dbReference type="InterPro" id="IPR011990">
    <property type="entry name" value="TPR-like_helical_dom_sf"/>
</dbReference>
<accession>A0A3N0BKC4</accession>
<comment type="caution">
    <text evidence="5">The sequence shown here is derived from an EMBL/GenBank/DDBJ whole genome shotgun (WGS) entry which is preliminary data.</text>
</comment>
<keyword evidence="6" id="KW-1185">Reference proteome</keyword>
<proteinExistence type="predicted"/>
<keyword evidence="3" id="KW-0804">Transcription</keyword>
<keyword evidence="2" id="KW-0238">DNA-binding</keyword>
<dbReference type="SUPFAM" id="SSF46894">
    <property type="entry name" value="C-terminal effector domain of the bipartite response regulators"/>
    <property type="match status" value="1"/>
</dbReference>
<dbReference type="RefSeq" id="WP_148042320.1">
    <property type="nucleotide sequence ID" value="NZ_QICD01000002.1"/>
</dbReference>
<dbReference type="Gene3D" id="1.25.40.10">
    <property type="entry name" value="Tetratricopeptide repeat domain"/>
    <property type="match status" value="1"/>
</dbReference>
<evidence type="ECO:0000256" key="3">
    <source>
        <dbReference type="ARBA" id="ARBA00023163"/>
    </source>
</evidence>
<dbReference type="InterPro" id="IPR036388">
    <property type="entry name" value="WH-like_DNA-bd_sf"/>
</dbReference>
<dbReference type="SUPFAM" id="SSF48452">
    <property type="entry name" value="TPR-like"/>
    <property type="match status" value="1"/>
</dbReference>
<dbReference type="InterPro" id="IPR027417">
    <property type="entry name" value="P-loop_NTPase"/>
</dbReference>
<dbReference type="OrthoDB" id="134985at2"/>
<dbReference type="InterPro" id="IPR000792">
    <property type="entry name" value="Tscrpt_reg_LuxR_C"/>
</dbReference>
<dbReference type="Pfam" id="PF25873">
    <property type="entry name" value="WHD_MalT"/>
    <property type="match status" value="1"/>
</dbReference>
<name>A0A3N0BKC4_9ACTN</name>
<protein>
    <recommendedName>
        <fullName evidence="4">HTH luxR-type domain-containing protein</fullName>
    </recommendedName>
</protein>
<dbReference type="InterPro" id="IPR016032">
    <property type="entry name" value="Sig_transdc_resp-reg_C-effctor"/>
</dbReference>
<dbReference type="Gene3D" id="1.10.10.10">
    <property type="entry name" value="Winged helix-like DNA-binding domain superfamily/Winged helix DNA-binding domain"/>
    <property type="match status" value="1"/>
</dbReference>
<organism evidence="5 6">
    <name type="scientific">Paraeggerthella hongkongensis</name>
    <dbReference type="NCBI Taxonomy" id="230658"/>
    <lineage>
        <taxon>Bacteria</taxon>
        <taxon>Bacillati</taxon>
        <taxon>Actinomycetota</taxon>
        <taxon>Coriobacteriia</taxon>
        <taxon>Eggerthellales</taxon>
        <taxon>Eggerthellaceae</taxon>
        <taxon>Paraeggerthella</taxon>
    </lineage>
</organism>
<reference evidence="6" key="1">
    <citation type="submission" date="2018-05" db="EMBL/GenBank/DDBJ databases">
        <title>Genome Sequencing of selected type strains of the family Eggerthellaceae.</title>
        <authorList>
            <person name="Danylec N."/>
            <person name="Stoll D.A."/>
            <person name="Doetsch A."/>
            <person name="Huch M."/>
        </authorList>
    </citation>
    <scope>NUCLEOTIDE SEQUENCE [LARGE SCALE GENOMIC DNA]</scope>
    <source>
        <strain evidence="6">DSM 16106</strain>
    </source>
</reference>
<dbReference type="PRINTS" id="PR00038">
    <property type="entry name" value="HTHLUXR"/>
</dbReference>
<dbReference type="AlphaFoldDB" id="A0A3N0BKC4"/>
<dbReference type="Pfam" id="PF00196">
    <property type="entry name" value="GerE"/>
    <property type="match status" value="1"/>
</dbReference>
<dbReference type="InterPro" id="IPR059106">
    <property type="entry name" value="WHD_MalT"/>
</dbReference>
<feature type="domain" description="HTH luxR-type" evidence="4">
    <location>
        <begin position="801"/>
        <end position="866"/>
    </location>
</feature>
<evidence type="ECO:0000256" key="2">
    <source>
        <dbReference type="ARBA" id="ARBA00023125"/>
    </source>
</evidence>
<dbReference type="GO" id="GO:0003677">
    <property type="term" value="F:DNA binding"/>
    <property type="evidence" value="ECO:0007669"/>
    <property type="project" value="UniProtKB-KW"/>
</dbReference>
<dbReference type="CDD" id="cd06170">
    <property type="entry name" value="LuxR_C_like"/>
    <property type="match status" value="1"/>
</dbReference>
<keyword evidence="1" id="KW-0805">Transcription regulation</keyword>
<dbReference type="GO" id="GO:0006355">
    <property type="term" value="P:regulation of DNA-templated transcription"/>
    <property type="evidence" value="ECO:0007669"/>
    <property type="project" value="InterPro"/>
</dbReference>
<dbReference type="PROSITE" id="PS50043">
    <property type="entry name" value="HTH_LUXR_2"/>
    <property type="match status" value="1"/>
</dbReference>
<sequence length="868" mass="96472">MREGTSRGGWGGIVLPSKISIPSPASNVIERPEVREKLSRALARPVTSVVSAAGYGKTAAVSSWVASLSDVPVAWYRIEAEDAPLERFWLHLAAALRMADQRICPSFDEVRLPEDFKGIRPVIDSLILQMEEFGSTFACVLDDFHEAQEHPEVLESVQYLLRHMPGNAHFVIASRRPLLFPTAKMKVVGELAELTEADLRFSFDETRALFASMGVRTTEDEVRLIRSVTQGWAAGDKLVALLCGNGPQTDLDQALAQAQRGMSEYLFQEVFSVLGEDTQRFLVRTSAVESFCLPLAERITGLSRAEVAAQVDFLIDNDLFTERFERKNGEDWYRYHLLLSEVLRERLGRLAPEESAGVKRAARDWYEENGFLDAAVEISAELGDYESVRDVILAHWQQLYMDDSHKTLRQWASAMPEAAITASPLLCAVLAMPAALAGDFMRADALIQAAVGRLHDDQDFLFALCMAQKAYIASFRGDRSGMRAYVDAAMRHLPESEHYLRGMMLQINAATLWYDDPVAARAELARAVRLQVPIGNANLSCSAYCNLAVTCADLGLMGEARMNARNALQLYDEEIRRFKPMLAYAHLALMECAYEENDFERALEERRVALETSIDGVVLVRRAELEALAAKIGYCTKNPRAKEAFFEAMAQSEIGAVSVFPSLPMVKDWCASFRQRAVEKLEEQGGTVSERLFNAMIAYHLDWIGNFEEVCSFAEWAPKEMPSLRVRALSVAAAFSEKVAQFRRAEDYLSEATDLAVAVGLEGAFCENAAYVRPVAERLLACGFEGQNAELLRLGLDDGRNRAPQAALTERELSVMRRIAAGDTVAQAAEALYVSRDTVKKHLSNTYAKLGVHSKMQAVALLREQGVL</sequence>
<evidence type="ECO:0000256" key="1">
    <source>
        <dbReference type="ARBA" id="ARBA00023015"/>
    </source>
</evidence>
<dbReference type="PANTHER" id="PTHR44688:SF16">
    <property type="entry name" value="DNA-BINDING TRANSCRIPTIONAL ACTIVATOR DEVR_DOSR"/>
    <property type="match status" value="1"/>
</dbReference>
<evidence type="ECO:0000313" key="6">
    <source>
        <dbReference type="Proteomes" id="UP000278632"/>
    </source>
</evidence>
<dbReference type="EMBL" id="QICD01000002">
    <property type="protein sequence ID" value="RNL48465.1"/>
    <property type="molecule type" value="Genomic_DNA"/>
</dbReference>
<dbReference type="Proteomes" id="UP000278632">
    <property type="component" value="Unassembled WGS sequence"/>
</dbReference>
<dbReference type="SMART" id="SM00421">
    <property type="entry name" value="HTH_LUXR"/>
    <property type="match status" value="1"/>
</dbReference>
<evidence type="ECO:0000313" key="5">
    <source>
        <dbReference type="EMBL" id="RNL48465.1"/>
    </source>
</evidence>
<evidence type="ECO:0000259" key="4">
    <source>
        <dbReference type="PROSITE" id="PS50043"/>
    </source>
</evidence>